<keyword evidence="3" id="KW-0677">Repeat</keyword>
<keyword evidence="5" id="KW-0862">Zinc</keyword>
<reference evidence="12" key="1">
    <citation type="submission" date="2020-08" db="EMBL/GenBank/DDBJ databases">
        <title>Multicomponent nature underlies the extraordinary mechanical properties of spider dragline silk.</title>
        <authorList>
            <person name="Kono N."/>
            <person name="Nakamura H."/>
            <person name="Mori M."/>
            <person name="Yoshida Y."/>
            <person name="Ohtoshi R."/>
            <person name="Malay A.D."/>
            <person name="Moran D.A.P."/>
            <person name="Tomita M."/>
            <person name="Numata K."/>
            <person name="Arakawa K."/>
        </authorList>
    </citation>
    <scope>NUCLEOTIDE SEQUENCE</scope>
</reference>
<dbReference type="Gene3D" id="3.30.160.60">
    <property type="entry name" value="Classic Zinc Finger"/>
    <property type="match status" value="2"/>
</dbReference>
<evidence type="ECO:0000256" key="1">
    <source>
        <dbReference type="ARBA" id="ARBA00004123"/>
    </source>
</evidence>
<evidence type="ECO:0000259" key="11">
    <source>
        <dbReference type="PROSITE" id="PS50157"/>
    </source>
</evidence>
<evidence type="ECO:0000256" key="2">
    <source>
        <dbReference type="ARBA" id="ARBA00022723"/>
    </source>
</evidence>
<evidence type="ECO:0000256" key="6">
    <source>
        <dbReference type="ARBA" id="ARBA00023015"/>
    </source>
</evidence>
<comment type="subcellular location">
    <subcellularLocation>
        <location evidence="1">Nucleus</location>
    </subcellularLocation>
</comment>
<keyword evidence="4 9" id="KW-0863">Zinc-finger</keyword>
<dbReference type="PROSITE" id="PS00028">
    <property type="entry name" value="ZINC_FINGER_C2H2_1"/>
    <property type="match status" value="2"/>
</dbReference>
<keyword evidence="7" id="KW-0804">Transcription</keyword>
<feature type="compositionally biased region" description="Polar residues" evidence="10">
    <location>
        <begin position="1"/>
        <end position="17"/>
    </location>
</feature>
<feature type="region of interest" description="Disordered" evidence="10">
    <location>
        <begin position="1"/>
        <end position="21"/>
    </location>
</feature>
<dbReference type="Pfam" id="PF00096">
    <property type="entry name" value="zf-C2H2"/>
    <property type="match status" value="2"/>
</dbReference>
<dbReference type="InterPro" id="IPR036236">
    <property type="entry name" value="Znf_C2H2_sf"/>
</dbReference>
<dbReference type="InterPro" id="IPR013087">
    <property type="entry name" value="Znf_C2H2_type"/>
</dbReference>
<evidence type="ECO:0000313" key="13">
    <source>
        <dbReference type="Proteomes" id="UP000887013"/>
    </source>
</evidence>
<evidence type="ECO:0000256" key="8">
    <source>
        <dbReference type="ARBA" id="ARBA00023242"/>
    </source>
</evidence>
<evidence type="ECO:0000256" key="7">
    <source>
        <dbReference type="ARBA" id="ARBA00023163"/>
    </source>
</evidence>
<keyword evidence="6" id="KW-0805">Transcription regulation</keyword>
<dbReference type="InterPro" id="IPR050717">
    <property type="entry name" value="C2H2-ZF_Transcription_Reg"/>
</dbReference>
<dbReference type="FunFam" id="3.30.160.60:FF:000557">
    <property type="entry name" value="zinc finger and SCAN domain-containing protein 29"/>
    <property type="match status" value="1"/>
</dbReference>
<evidence type="ECO:0000256" key="3">
    <source>
        <dbReference type="ARBA" id="ARBA00022737"/>
    </source>
</evidence>
<keyword evidence="2" id="KW-0479">Metal-binding</keyword>
<protein>
    <recommendedName>
        <fullName evidence="11">C2H2-type domain-containing protein</fullName>
    </recommendedName>
</protein>
<dbReference type="GO" id="GO:0000977">
    <property type="term" value="F:RNA polymerase II transcription regulatory region sequence-specific DNA binding"/>
    <property type="evidence" value="ECO:0007669"/>
    <property type="project" value="TreeGrafter"/>
</dbReference>
<keyword evidence="13" id="KW-1185">Reference proteome</keyword>
<dbReference type="SUPFAM" id="SSF57667">
    <property type="entry name" value="beta-beta-alpha zinc fingers"/>
    <property type="match status" value="1"/>
</dbReference>
<evidence type="ECO:0000256" key="9">
    <source>
        <dbReference type="PROSITE-ProRule" id="PRU00042"/>
    </source>
</evidence>
<feature type="domain" description="C2H2-type" evidence="11">
    <location>
        <begin position="79"/>
        <end position="106"/>
    </location>
</feature>
<dbReference type="GO" id="GO:0008270">
    <property type="term" value="F:zinc ion binding"/>
    <property type="evidence" value="ECO:0007669"/>
    <property type="project" value="UniProtKB-KW"/>
</dbReference>
<gene>
    <name evidence="12" type="ORF">NPIL_555371</name>
</gene>
<dbReference type="SMART" id="SM00355">
    <property type="entry name" value="ZnF_C2H2"/>
    <property type="match status" value="2"/>
</dbReference>
<keyword evidence="8" id="KW-0539">Nucleus</keyword>
<dbReference type="EMBL" id="BMAW01066290">
    <property type="protein sequence ID" value="GFT54339.1"/>
    <property type="molecule type" value="Genomic_DNA"/>
</dbReference>
<dbReference type="Proteomes" id="UP000887013">
    <property type="component" value="Unassembled WGS sequence"/>
</dbReference>
<evidence type="ECO:0000256" key="10">
    <source>
        <dbReference type="SAM" id="MobiDB-lite"/>
    </source>
</evidence>
<dbReference type="PANTHER" id="PTHR14196">
    <property type="entry name" value="ODD-SKIPPED - RELATED"/>
    <property type="match status" value="1"/>
</dbReference>
<proteinExistence type="predicted"/>
<dbReference type="GO" id="GO:0005634">
    <property type="term" value="C:nucleus"/>
    <property type="evidence" value="ECO:0007669"/>
    <property type="project" value="UniProtKB-SubCell"/>
</dbReference>
<dbReference type="PROSITE" id="PS50157">
    <property type="entry name" value="ZINC_FINGER_C2H2_2"/>
    <property type="match status" value="2"/>
</dbReference>
<dbReference type="GO" id="GO:0000981">
    <property type="term" value="F:DNA-binding transcription factor activity, RNA polymerase II-specific"/>
    <property type="evidence" value="ECO:0007669"/>
    <property type="project" value="TreeGrafter"/>
</dbReference>
<organism evidence="12 13">
    <name type="scientific">Nephila pilipes</name>
    <name type="common">Giant wood spider</name>
    <name type="synonym">Nephila maculata</name>
    <dbReference type="NCBI Taxonomy" id="299642"/>
    <lineage>
        <taxon>Eukaryota</taxon>
        <taxon>Metazoa</taxon>
        <taxon>Ecdysozoa</taxon>
        <taxon>Arthropoda</taxon>
        <taxon>Chelicerata</taxon>
        <taxon>Arachnida</taxon>
        <taxon>Araneae</taxon>
        <taxon>Araneomorphae</taxon>
        <taxon>Entelegynae</taxon>
        <taxon>Araneoidea</taxon>
        <taxon>Nephilidae</taxon>
        <taxon>Nephila</taxon>
    </lineage>
</organism>
<dbReference type="AlphaFoldDB" id="A0A8X6P6Q8"/>
<dbReference type="OrthoDB" id="6429687at2759"/>
<dbReference type="FunFam" id="3.30.160.60:FF:000340">
    <property type="entry name" value="zinc finger protein 473 isoform X1"/>
    <property type="match status" value="1"/>
</dbReference>
<evidence type="ECO:0000256" key="5">
    <source>
        <dbReference type="ARBA" id="ARBA00022833"/>
    </source>
</evidence>
<feature type="domain" description="C2H2-type" evidence="11">
    <location>
        <begin position="107"/>
        <end position="134"/>
    </location>
</feature>
<accession>A0A8X6P6Q8</accession>
<name>A0A8X6P6Q8_NEPPI</name>
<comment type="caution">
    <text evidence="12">The sequence shown here is derived from an EMBL/GenBank/DDBJ whole genome shotgun (WGS) entry which is preliminary data.</text>
</comment>
<dbReference type="PANTHER" id="PTHR14196:SF0">
    <property type="entry name" value="PROTEIN BOWEL"/>
    <property type="match status" value="1"/>
</dbReference>
<evidence type="ECO:0000313" key="12">
    <source>
        <dbReference type="EMBL" id="GFT54339.1"/>
    </source>
</evidence>
<evidence type="ECO:0000256" key="4">
    <source>
        <dbReference type="ARBA" id="ARBA00022771"/>
    </source>
</evidence>
<sequence length="136" mass="15931">MSIVLQNESCKKSSSSVDGKESERFDLGMKVERRGRERIASAVSNIYSMNMRHIINQRPTLLFEEQNMLLQVRKEKALFQCIECNKSYPFKSLLQRHMVVHTGEKPYSCHICLSCFKYQGALYNHLRVHDRMNQTT</sequence>